<dbReference type="SMART" id="SM00248">
    <property type="entry name" value="ANK"/>
    <property type="match status" value="9"/>
</dbReference>
<dbReference type="Pfam" id="PF10408">
    <property type="entry name" value="Ufd2P_core"/>
    <property type="match status" value="1"/>
</dbReference>
<dbReference type="InterPro" id="IPR003613">
    <property type="entry name" value="Ubox_domain"/>
</dbReference>
<dbReference type="EMBL" id="CAJNNV010000591">
    <property type="protein sequence ID" value="CAE8583063.1"/>
    <property type="molecule type" value="Genomic_DNA"/>
</dbReference>
<feature type="compositionally biased region" description="Basic and acidic residues" evidence="12">
    <location>
        <begin position="998"/>
        <end position="1011"/>
    </location>
</feature>
<feature type="repeat" description="ANK" evidence="11">
    <location>
        <begin position="429"/>
        <end position="461"/>
    </location>
</feature>
<evidence type="ECO:0000256" key="9">
    <source>
        <dbReference type="ARBA" id="ARBA00022786"/>
    </source>
</evidence>
<feature type="repeat" description="ANK" evidence="11">
    <location>
        <begin position="294"/>
        <end position="323"/>
    </location>
</feature>
<dbReference type="InterPro" id="IPR032675">
    <property type="entry name" value="LRR_dom_sf"/>
</dbReference>
<evidence type="ECO:0000259" key="13">
    <source>
        <dbReference type="SMART" id="SM00504"/>
    </source>
</evidence>
<dbReference type="GO" id="GO:0000151">
    <property type="term" value="C:ubiquitin ligase complex"/>
    <property type="evidence" value="ECO:0007669"/>
    <property type="project" value="InterPro"/>
</dbReference>
<reference evidence="14" key="1">
    <citation type="submission" date="2021-02" db="EMBL/GenBank/DDBJ databases">
        <authorList>
            <person name="Dougan E. K."/>
            <person name="Rhodes N."/>
            <person name="Thang M."/>
            <person name="Chan C."/>
        </authorList>
    </citation>
    <scope>NUCLEOTIDE SEQUENCE</scope>
</reference>
<comment type="caution">
    <text evidence="14">The sequence shown here is derived from an EMBL/GenBank/DDBJ whole genome shotgun (WGS) entry which is preliminary data.</text>
</comment>
<evidence type="ECO:0000256" key="10">
    <source>
        <dbReference type="ARBA" id="ARBA00023242"/>
    </source>
</evidence>
<evidence type="ECO:0000256" key="7">
    <source>
        <dbReference type="ARBA" id="ARBA00022679"/>
    </source>
</evidence>
<dbReference type="Pfam" id="PF04564">
    <property type="entry name" value="U-box"/>
    <property type="match status" value="1"/>
</dbReference>
<dbReference type="SMART" id="SM00504">
    <property type="entry name" value="Ubox"/>
    <property type="match status" value="1"/>
</dbReference>
<dbReference type="Pfam" id="PF00023">
    <property type="entry name" value="Ank"/>
    <property type="match status" value="1"/>
</dbReference>
<dbReference type="InterPro" id="IPR036770">
    <property type="entry name" value="Ankyrin_rpt-contain_sf"/>
</dbReference>
<dbReference type="SUPFAM" id="SSF52075">
    <property type="entry name" value="Outer arm dynein light chain 1"/>
    <property type="match status" value="1"/>
</dbReference>
<dbReference type="PANTHER" id="PTHR13931">
    <property type="entry name" value="UBIQUITINATION FACTOR E4"/>
    <property type="match status" value="1"/>
</dbReference>
<feature type="region of interest" description="Disordered" evidence="12">
    <location>
        <begin position="987"/>
        <end position="1011"/>
    </location>
</feature>
<feature type="repeat" description="ANK" evidence="11">
    <location>
        <begin position="758"/>
        <end position="790"/>
    </location>
</feature>
<feature type="region of interest" description="Disordered" evidence="12">
    <location>
        <begin position="558"/>
        <end position="589"/>
    </location>
</feature>
<dbReference type="Pfam" id="PF12796">
    <property type="entry name" value="Ank_2"/>
    <property type="match status" value="3"/>
</dbReference>
<evidence type="ECO:0000256" key="8">
    <source>
        <dbReference type="ARBA" id="ARBA00022737"/>
    </source>
</evidence>
<dbReference type="SUPFAM" id="SSF57850">
    <property type="entry name" value="RING/U-box"/>
    <property type="match status" value="1"/>
</dbReference>
<dbReference type="Gene3D" id="3.80.10.10">
    <property type="entry name" value="Ribonuclease Inhibitor"/>
    <property type="match status" value="1"/>
</dbReference>
<evidence type="ECO:0000256" key="4">
    <source>
        <dbReference type="ARBA" id="ARBA00007434"/>
    </source>
</evidence>
<evidence type="ECO:0000256" key="2">
    <source>
        <dbReference type="ARBA" id="ARBA00004496"/>
    </source>
</evidence>
<evidence type="ECO:0000313" key="15">
    <source>
        <dbReference type="Proteomes" id="UP000654075"/>
    </source>
</evidence>
<dbReference type="PROSITE" id="PS50088">
    <property type="entry name" value="ANK_REPEAT"/>
    <property type="match status" value="5"/>
</dbReference>
<keyword evidence="5" id="KW-0963">Cytoplasm</keyword>
<dbReference type="InterPro" id="IPR013083">
    <property type="entry name" value="Znf_RING/FYVE/PHD"/>
</dbReference>
<comment type="subcellular location">
    <subcellularLocation>
        <location evidence="2">Cytoplasm</location>
    </subcellularLocation>
    <subcellularLocation>
        <location evidence="1">Nucleus</location>
    </subcellularLocation>
</comment>
<keyword evidence="11" id="KW-0040">ANK repeat</keyword>
<dbReference type="InterPro" id="IPR055414">
    <property type="entry name" value="LRR_R13L4/SHOC2-like"/>
</dbReference>
<keyword evidence="9" id="KW-0833">Ubl conjugation pathway</keyword>
<dbReference type="GO" id="GO:0000209">
    <property type="term" value="P:protein polyubiquitination"/>
    <property type="evidence" value="ECO:0007669"/>
    <property type="project" value="TreeGrafter"/>
</dbReference>
<dbReference type="InterPro" id="IPR019474">
    <property type="entry name" value="Ub_conjug_fac_E4_core"/>
</dbReference>
<dbReference type="InterPro" id="IPR002110">
    <property type="entry name" value="Ankyrin_rpt"/>
</dbReference>
<evidence type="ECO:0000256" key="12">
    <source>
        <dbReference type="SAM" id="MobiDB-lite"/>
    </source>
</evidence>
<comment type="pathway">
    <text evidence="3">Protein modification; protein ubiquitination.</text>
</comment>
<dbReference type="Pfam" id="PF23598">
    <property type="entry name" value="LRR_14"/>
    <property type="match status" value="1"/>
</dbReference>
<keyword evidence="6" id="KW-0433">Leucine-rich repeat</keyword>
<feature type="repeat" description="ANK" evidence="11">
    <location>
        <begin position="258"/>
        <end position="290"/>
    </location>
</feature>
<evidence type="ECO:0000256" key="5">
    <source>
        <dbReference type="ARBA" id="ARBA00022490"/>
    </source>
</evidence>
<proteinExistence type="inferred from homology"/>
<name>A0A813D582_POLGL</name>
<dbReference type="SUPFAM" id="SSF48403">
    <property type="entry name" value="Ankyrin repeat"/>
    <property type="match status" value="2"/>
</dbReference>
<feature type="domain" description="U-box" evidence="13">
    <location>
        <begin position="1929"/>
        <end position="1992"/>
    </location>
</feature>
<keyword evidence="7" id="KW-0808">Transferase</keyword>
<evidence type="ECO:0000256" key="3">
    <source>
        <dbReference type="ARBA" id="ARBA00004906"/>
    </source>
</evidence>
<keyword evidence="8" id="KW-0677">Repeat</keyword>
<dbReference type="Gene3D" id="3.30.40.10">
    <property type="entry name" value="Zinc/RING finger domain, C3HC4 (zinc finger)"/>
    <property type="match status" value="1"/>
</dbReference>
<dbReference type="GO" id="GO:0036503">
    <property type="term" value="P:ERAD pathway"/>
    <property type="evidence" value="ECO:0007669"/>
    <property type="project" value="InterPro"/>
</dbReference>
<dbReference type="OMA" id="GHACHVN"/>
<feature type="repeat" description="ANK" evidence="11">
    <location>
        <begin position="792"/>
        <end position="825"/>
    </location>
</feature>
<evidence type="ECO:0000256" key="11">
    <source>
        <dbReference type="PROSITE-ProRule" id="PRU00023"/>
    </source>
</evidence>
<evidence type="ECO:0000256" key="1">
    <source>
        <dbReference type="ARBA" id="ARBA00004123"/>
    </source>
</evidence>
<dbReference type="Gene3D" id="1.25.40.20">
    <property type="entry name" value="Ankyrin repeat-containing domain"/>
    <property type="match status" value="3"/>
</dbReference>
<organism evidence="14 15">
    <name type="scientific">Polarella glacialis</name>
    <name type="common">Dinoflagellate</name>
    <dbReference type="NCBI Taxonomy" id="89957"/>
    <lineage>
        <taxon>Eukaryota</taxon>
        <taxon>Sar</taxon>
        <taxon>Alveolata</taxon>
        <taxon>Dinophyceae</taxon>
        <taxon>Suessiales</taxon>
        <taxon>Suessiaceae</taxon>
        <taxon>Polarella</taxon>
    </lineage>
</organism>
<dbReference type="PROSITE" id="PS50297">
    <property type="entry name" value="ANK_REP_REGION"/>
    <property type="match status" value="4"/>
</dbReference>
<evidence type="ECO:0000256" key="6">
    <source>
        <dbReference type="ARBA" id="ARBA00022614"/>
    </source>
</evidence>
<dbReference type="GO" id="GO:0034450">
    <property type="term" value="F:ubiquitin-ubiquitin ligase activity"/>
    <property type="evidence" value="ECO:0007669"/>
    <property type="project" value="InterPro"/>
</dbReference>
<dbReference type="SMART" id="SM00369">
    <property type="entry name" value="LRR_TYP"/>
    <property type="match status" value="5"/>
</dbReference>
<comment type="similarity">
    <text evidence="4">Belongs to the ubiquitin conjugation factor E4 family.</text>
</comment>
<accession>A0A813D582</accession>
<evidence type="ECO:0000313" key="14">
    <source>
        <dbReference type="EMBL" id="CAE8583063.1"/>
    </source>
</evidence>
<dbReference type="PANTHER" id="PTHR13931:SF2">
    <property type="entry name" value="UBIQUITIN CONJUGATION FACTOR E4 B"/>
    <property type="match status" value="1"/>
</dbReference>
<keyword evidence="15" id="KW-1185">Reference proteome</keyword>
<dbReference type="InterPro" id="IPR045132">
    <property type="entry name" value="UBE4"/>
</dbReference>
<sequence>MAKLGTLNLSALENAASQPNLQVLDLKDHKISAIPSQVLYAFRQVKVLDLRKNGLEELLPDIKVMVALEDLLVDQNRLREIPEEVCSLPHLKALSLSQNLLKSLPKAIGELKLLRSLSVGDNFIEDIPIEIGKCRELSTLYLHHNSFTKLPTSLGNLENLSELALEWFRYTTPPLPRVIKGMEWQRIIVKLRQICKEKKEPLISCIEVLSAFSQKAFDPNAIDSKRRTRLHVACLEGHVGVAVALAENGSKCDSLDCEGYSPLLVAVREEHPDIANALVRVGVDVNRGGGLFGSPLHVATVNFDPQMVLLLIRGRADVNQTDADGNSPLHVLMSVFDKGGKRAAAIGKILMQHNADCNMMNSDKWAALHLAARRGQLRGIAFVLSNLDSADIACHKGTCSHLSPQKKAKGSRVRTCPRAFDLNLRGGSHMWTPLHLAGHACHVNVVQVLIEAGSDVFLRNVDGRTARHVSRGNLAISKLLRKAEDEWLWYRIHHGYPGMKENAKPSGDLNESVEPMPEFGFLPSPRAEVTAERQSEDALLESLKVEDDEDDPIEEIAKNIEGSGRPGAAGDKGQPPRGLPDPGGGVAGAVWRSASRPKVQRITEKCQDSYFSKAELQVLQQNNFSMPSGAGVDEFMVLFTKLTEQGPRQRLPYLLSKPWVKELIPTLLQDERHHNALLQPGLIDNEDFLRLLACNLPQEKLTILGQLRNKEQENLLHLLCKGSISQASPGSASRADILSFLLMVCPEDTFDLEVRDLRGQTPLHLAAQGGDLGLVQVLLDNGAQPNAQEETTGWTPLHFAVSKAHYSLILQLLHHDATNVNQVDKFDWPPILEACSRLDARATSLLVNGKANLDFRNQHQFDVLKAVDTSKKDLAAKRWMSCLVVSNGFRFQESTVQLTNEDRDTLQREQAFFSTRKSMFCFKHTPPDACEILCQERLSRFAFEWAVSVFVQRFLLVCVQLFSEQPVSAPGPLALYAGSAAQCMKRGPGGAGEGASMDAKRPKEDGAPSADREHAMLVKVLQLATPPAEKLCLASVGQFLEDEVARISRQQPATGLQEGILFLARGWRRSEEGGVVPSTWAGIAPLQEAMLTTSLTQLLAASSEQKVSGLVALMENQMPARLMNDLLSAAAEDDAVPSQLLRSIAQQLRDRSLHDLKSQQFGQLMRVLRSSKKYTTALVTSPLKEEIWKPTHEAQFVWRNRKREVISTQRDGYVLQSSSLLGWAISPSALDSGSAPPSKAHLTEAGSSEWQDLRRATRQRIDGLQRGVQLKLTGSQGQAAELVDVMLRSGDETRLAVLEWLGAVLTGAEPRMQQGQVAPEGFNFWPQFGNHAIEILGNAETSPFERSLKNLLMLQALHAKIHGFPTSGAALNAFALLLHLCKPIKPEHATNISAFFQLRADVPDLLGASWSKEARFGEKDDVVKATEVAGNDPAFSISKADKTLFKSQVFWLTVKGVGTLLLPVAKEAFHAWQSIASAFYEKDPVTSDTAWREFLLAESALREPEFLARLGHFVNLSFLFLQHVAAGGKQALPPPAATSEWHAVPSAVLENIVELCDIYRDRDRKKGGNGIPTGLFAHIDPDPMMTTLCIVMASDDHVKDPSLRGRAVKLLHRLCLAFPTWAEKLNQPPLVQHLIPCLVHVFIAVEKAIMSYYDLSYRYKYELRVPVMDLFDMALQHEEHRKVLLEFTSGPGNDKFLKLLTQLINDSNSQTEEAIRTVKEYHEKQVSEAREAAVAAAAPPAPAGGQHDEQVLADDQQGGAEDIYRRSRMNYKEHAKKYFSLSSRTWKQIWLLVKHLAPVIVEGRSILEQLLHSSLDAQLHFLVGPEMKNIKSSPQEYDELGFNPKELVRQIAEIYLFLVRVNRDEVVRVIAKDERYYSNATFGKALNFVRKYGLLQGKELEEFGDFIKDLANAVQDQRAAFDQADIPENYLCEMMADIMSDPVMFPQSKKVVDRSVAVRQIMGTDRDPYANTPIKVEDLIPLPELKEEIHRFAKEKGIALEGGNMF</sequence>
<dbReference type="InterPro" id="IPR003591">
    <property type="entry name" value="Leu-rich_rpt_typical-subtyp"/>
</dbReference>
<dbReference type="UniPathway" id="UPA00143"/>
<protein>
    <recommendedName>
        <fullName evidence="13">U-box domain-containing protein</fullName>
    </recommendedName>
</protein>
<dbReference type="GO" id="GO:0006511">
    <property type="term" value="P:ubiquitin-dependent protein catabolic process"/>
    <property type="evidence" value="ECO:0007669"/>
    <property type="project" value="InterPro"/>
</dbReference>
<dbReference type="GO" id="GO:0005737">
    <property type="term" value="C:cytoplasm"/>
    <property type="evidence" value="ECO:0007669"/>
    <property type="project" value="UniProtKB-SubCell"/>
</dbReference>
<dbReference type="Proteomes" id="UP000654075">
    <property type="component" value="Unassembled WGS sequence"/>
</dbReference>
<dbReference type="OrthoDB" id="20295at2759"/>
<dbReference type="GO" id="GO:0005634">
    <property type="term" value="C:nucleus"/>
    <property type="evidence" value="ECO:0007669"/>
    <property type="project" value="UniProtKB-SubCell"/>
</dbReference>
<gene>
    <name evidence="14" type="ORF">PGLA1383_LOCUS2051</name>
</gene>
<keyword evidence="10" id="KW-0539">Nucleus</keyword>